<feature type="domain" description="Dedicator of cytokinesis TPR repeats region" evidence="1">
    <location>
        <begin position="26"/>
        <end position="53"/>
    </location>
</feature>
<organism evidence="2 3">
    <name type="scientific">Limosa lapponica baueri</name>
    <dbReference type="NCBI Taxonomy" id="1758121"/>
    <lineage>
        <taxon>Eukaryota</taxon>
        <taxon>Metazoa</taxon>
        <taxon>Chordata</taxon>
        <taxon>Craniata</taxon>
        <taxon>Vertebrata</taxon>
        <taxon>Euteleostomi</taxon>
        <taxon>Archelosauria</taxon>
        <taxon>Archosauria</taxon>
        <taxon>Dinosauria</taxon>
        <taxon>Saurischia</taxon>
        <taxon>Theropoda</taxon>
        <taxon>Coelurosauria</taxon>
        <taxon>Aves</taxon>
        <taxon>Neognathae</taxon>
        <taxon>Neoaves</taxon>
        <taxon>Charadriiformes</taxon>
        <taxon>Scolopacidae</taxon>
        <taxon>Limosa</taxon>
    </lineage>
</organism>
<dbReference type="OrthoDB" id="18896at2759"/>
<dbReference type="Pfam" id="PF23554">
    <property type="entry name" value="TPR_DOCK"/>
    <property type="match status" value="2"/>
</dbReference>
<dbReference type="GO" id="GO:0005886">
    <property type="term" value="C:plasma membrane"/>
    <property type="evidence" value="ECO:0007669"/>
    <property type="project" value="TreeGrafter"/>
</dbReference>
<reference evidence="3" key="2">
    <citation type="submission" date="2017-12" db="EMBL/GenBank/DDBJ databases">
        <title>Genome sequence of the Bar-tailed Godwit (Limosa lapponica baueri).</title>
        <authorList>
            <person name="Lima N.C.B."/>
            <person name="Parody-Merino A.M."/>
            <person name="Battley P.F."/>
            <person name="Fidler A.E."/>
            <person name="Prosdocimi F."/>
        </authorList>
    </citation>
    <scope>NUCLEOTIDE SEQUENCE [LARGE SCALE GENOMIC DNA]</scope>
</reference>
<dbReference type="InterPro" id="IPR026791">
    <property type="entry name" value="DOCK"/>
</dbReference>
<name>A0A2I0T2I9_LIMLA</name>
<sequence length="165" mass="19043">MSKSGQTDPELFELNLSTLAKESFHCKVCKRRYGDMRKEIGFKIRDMWYNLDHTRGSCCLFHCGFLPFQFENELITKLDQEVEGGRGDEQYKILLEKLLLEHCRKHKYLSASGEVFALLVSSLLENLLDYRTIMHDESKENRMSCTVNVLVWARLGLGVGSSLLT</sequence>
<dbReference type="InterPro" id="IPR056372">
    <property type="entry name" value="TPR_DOCK"/>
</dbReference>
<dbReference type="GO" id="GO:0016477">
    <property type="term" value="P:cell migration"/>
    <property type="evidence" value="ECO:0007669"/>
    <property type="project" value="TreeGrafter"/>
</dbReference>
<evidence type="ECO:0000259" key="1">
    <source>
        <dbReference type="Pfam" id="PF23554"/>
    </source>
</evidence>
<accession>A0A2I0T2I9</accession>
<dbReference type="GO" id="GO:0005085">
    <property type="term" value="F:guanyl-nucleotide exchange factor activity"/>
    <property type="evidence" value="ECO:0007669"/>
    <property type="project" value="InterPro"/>
</dbReference>
<protein>
    <recommendedName>
        <fullName evidence="1">Dedicator of cytokinesis TPR repeats region domain-containing protein</fullName>
    </recommendedName>
</protein>
<feature type="domain" description="Dedicator of cytokinesis TPR repeats region" evidence="1">
    <location>
        <begin position="69"/>
        <end position="98"/>
    </location>
</feature>
<dbReference type="Proteomes" id="UP000233556">
    <property type="component" value="Unassembled WGS sequence"/>
</dbReference>
<dbReference type="GO" id="GO:0005737">
    <property type="term" value="C:cytoplasm"/>
    <property type="evidence" value="ECO:0007669"/>
    <property type="project" value="TreeGrafter"/>
</dbReference>
<dbReference type="PANTHER" id="PTHR45653">
    <property type="entry name" value="DEDICATOR OF CYTOKINESIS"/>
    <property type="match status" value="1"/>
</dbReference>
<dbReference type="GO" id="GO:0031267">
    <property type="term" value="F:small GTPase binding"/>
    <property type="evidence" value="ECO:0007669"/>
    <property type="project" value="TreeGrafter"/>
</dbReference>
<reference evidence="3" key="1">
    <citation type="submission" date="2017-11" db="EMBL/GenBank/DDBJ databases">
        <authorList>
            <person name="Lima N.C."/>
            <person name="Parody-Merino A.M."/>
            <person name="Battley P.F."/>
            <person name="Fidler A.E."/>
            <person name="Prosdocimi F."/>
        </authorList>
    </citation>
    <scope>NUCLEOTIDE SEQUENCE [LARGE SCALE GENOMIC DNA]</scope>
</reference>
<evidence type="ECO:0000313" key="3">
    <source>
        <dbReference type="Proteomes" id="UP000233556"/>
    </source>
</evidence>
<dbReference type="PANTHER" id="PTHR45653:SF3">
    <property type="entry name" value="DEDICATOR OF CYTOKINESIS PROTEIN 5"/>
    <property type="match status" value="1"/>
</dbReference>
<evidence type="ECO:0000313" key="2">
    <source>
        <dbReference type="EMBL" id="PKU28016.1"/>
    </source>
</evidence>
<gene>
    <name evidence="2" type="ORF">llap_21680</name>
</gene>
<proteinExistence type="predicted"/>
<dbReference type="GO" id="GO:0007264">
    <property type="term" value="P:small GTPase-mediated signal transduction"/>
    <property type="evidence" value="ECO:0007669"/>
    <property type="project" value="InterPro"/>
</dbReference>
<dbReference type="AlphaFoldDB" id="A0A2I0T2I9"/>
<dbReference type="EMBL" id="KZ523004">
    <property type="protein sequence ID" value="PKU28016.1"/>
    <property type="molecule type" value="Genomic_DNA"/>
</dbReference>
<dbReference type="GO" id="GO:0007520">
    <property type="term" value="P:myoblast fusion"/>
    <property type="evidence" value="ECO:0007669"/>
    <property type="project" value="TreeGrafter"/>
</dbReference>
<keyword evidence="3" id="KW-1185">Reference proteome</keyword>